<dbReference type="CDD" id="cd02905">
    <property type="entry name" value="Macro_GDAP2-like"/>
    <property type="match status" value="1"/>
</dbReference>
<dbReference type="PANTHER" id="PTHR11106:SF72">
    <property type="entry name" value="GANGLIOSIDE-INDUCED DIFFERENTIATION-ASSOCIATED PROTEIN 2"/>
    <property type="match status" value="1"/>
</dbReference>
<dbReference type="InterPro" id="IPR002589">
    <property type="entry name" value="Macro_dom"/>
</dbReference>
<comment type="similarity">
    <text evidence="1">Belongs to the GDAP2 family.</text>
</comment>
<name>A0A9R0QTU5_TRITD</name>
<gene>
    <name evidence="3" type="ORF">TRITD_1Bv1G087460</name>
</gene>
<dbReference type="SUPFAM" id="SSF52087">
    <property type="entry name" value="CRAL/TRIO domain"/>
    <property type="match status" value="1"/>
</dbReference>
<evidence type="ECO:0000259" key="2">
    <source>
        <dbReference type="PROSITE" id="PS51154"/>
    </source>
</evidence>
<dbReference type="PANTHER" id="PTHR11106">
    <property type="entry name" value="GANGLIOSIDE INDUCED DIFFERENTIATION ASSOCIATED PROTEIN 2-RELATED"/>
    <property type="match status" value="1"/>
</dbReference>
<dbReference type="Gramene" id="TRITD1Bv1G087460.6">
    <property type="protein sequence ID" value="TRITD1Bv1G087460.6"/>
    <property type="gene ID" value="TRITD1Bv1G087460"/>
</dbReference>
<dbReference type="Proteomes" id="UP000324705">
    <property type="component" value="Chromosome 1B"/>
</dbReference>
<proteinExistence type="inferred from homology"/>
<dbReference type="InterPro" id="IPR036865">
    <property type="entry name" value="CRAL-TRIO_dom_sf"/>
</dbReference>
<evidence type="ECO:0000256" key="1">
    <source>
        <dbReference type="ARBA" id="ARBA00008355"/>
    </source>
</evidence>
<dbReference type="InterPro" id="IPR035793">
    <property type="entry name" value="Macro_GDAP2"/>
</dbReference>
<dbReference type="CDD" id="cd00170">
    <property type="entry name" value="SEC14"/>
    <property type="match status" value="1"/>
</dbReference>
<keyword evidence="4" id="KW-1185">Reference proteome</keyword>
<dbReference type="Gene3D" id="3.40.220.10">
    <property type="entry name" value="Leucine Aminopeptidase, subunit E, domain 1"/>
    <property type="match status" value="1"/>
</dbReference>
<dbReference type="Pfam" id="PF13716">
    <property type="entry name" value="CRAL_TRIO_2"/>
    <property type="match status" value="1"/>
</dbReference>
<dbReference type="Gene3D" id="3.40.525.10">
    <property type="entry name" value="CRAL-TRIO lipid binding domain"/>
    <property type="match status" value="1"/>
</dbReference>
<dbReference type="InterPro" id="IPR043472">
    <property type="entry name" value="Macro_dom-like"/>
</dbReference>
<dbReference type="SUPFAM" id="SSF52949">
    <property type="entry name" value="Macro domain-like"/>
    <property type="match status" value="1"/>
</dbReference>
<accession>A0A9R0QTU5</accession>
<dbReference type="Pfam" id="PF01661">
    <property type="entry name" value="Macro"/>
    <property type="match status" value="1"/>
</dbReference>
<sequence length="358" mass="40244">MFWARGGMRHLGGCRTGMAKMTNAYDLPARKVIHTVGPKYAVKYHTAAENALSHCYRSCLELLIENGLESIAMGCIYTEAKNYPREPAAHVAIRTVRCFLEKQKGKIAGVIFCITSSSDTEIYKRLLPLYFPRDKQEEETAVSKLPADVGDENGETVIDERKIRIRPLPAGAADRTVATAAALDLPLESGLASSYRGGVDSEGRPVMVVVGAHFLLRCLDLERFVLHVVKEFEPLIQKPYTIVYLHSAASLQPQPDLGFMKRIQQILGRKHQRNLHGIYILHPTLGLRTAILGMQLLIDGEVWKKVVYVDRLVQLFRYVPREQLTIPDFVFQHDLEVNGGRGMIVDPRTKHIYQRPSG</sequence>
<evidence type="ECO:0000313" key="4">
    <source>
        <dbReference type="Proteomes" id="UP000324705"/>
    </source>
</evidence>
<dbReference type="AlphaFoldDB" id="A0A9R0QTU5"/>
<protein>
    <recommendedName>
        <fullName evidence="2">Macro domain-containing protein</fullName>
    </recommendedName>
</protein>
<reference evidence="3 4" key="1">
    <citation type="submission" date="2017-09" db="EMBL/GenBank/DDBJ databases">
        <authorList>
            <consortium name="International Durum Wheat Genome Sequencing Consortium (IDWGSC)"/>
            <person name="Milanesi L."/>
        </authorList>
    </citation>
    <scope>NUCLEOTIDE SEQUENCE [LARGE SCALE GENOMIC DNA]</scope>
    <source>
        <strain evidence="4">cv. Svevo</strain>
    </source>
</reference>
<dbReference type="InterPro" id="IPR001251">
    <property type="entry name" value="CRAL-TRIO_dom"/>
</dbReference>
<evidence type="ECO:0000313" key="3">
    <source>
        <dbReference type="EMBL" id="VAH15967.1"/>
    </source>
</evidence>
<feature type="domain" description="Macro" evidence="2">
    <location>
        <begin position="1"/>
        <end position="131"/>
    </location>
</feature>
<dbReference type="EMBL" id="LT934112">
    <property type="protein sequence ID" value="VAH15967.1"/>
    <property type="molecule type" value="Genomic_DNA"/>
</dbReference>
<dbReference type="PROSITE" id="PS51154">
    <property type="entry name" value="MACRO"/>
    <property type="match status" value="1"/>
</dbReference>
<dbReference type="SMART" id="SM00516">
    <property type="entry name" value="SEC14"/>
    <property type="match status" value="1"/>
</dbReference>
<organism evidence="3 4">
    <name type="scientific">Triticum turgidum subsp. durum</name>
    <name type="common">Durum wheat</name>
    <name type="synonym">Triticum durum</name>
    <dbReference type="NCBI Taxonomy" id="4567"/>
    <lineage>
        <taxon>Eukaryota</taxon>
        <taxon>Viridiplantae</taxon>
        <taxon>Streptophyta</taxon>
        <taxon>Embryophyta</taxon>
        <taxon>Tracheophyta</taxon>
        <taxon>Spermatophyta</taxon>
        <taxon>Magnoliopsida</taxon>
        <taxon>Liliopsida</taxon>
        <taxon>Poales</taxon>
        <taxon>Poaceae</taxon>
        <taxon>BOP clade</taxon>
        <taxon>Pooideae</taxon>
        <taxon>Triticodae</taxon>
        <taxon>Triticeae</taxon>
        <taxon>Triticinae</taxon>
        <taxon>Triticum</taxon>
    </lineage>
</organism>